<gene>
    <name evidence="2" type="ORF">C8F04DRAFT_1080189</name>
</gene>
<evidence type="ECO:0000256" key="1">
    <source>
        <dbReference type="SAM" id="MobiDB-lite"/>
    </source>
</evidence>
<dbReference type="AlphaFoldDB" id="A0AAD6T773"/>
<name>A0AAD6T773_9AGAR</name>
<accession>A0AAD6T773</accession>
<keyword evidence="3" id="KW-1185">Reference proteome</keyword>
<evidence type="ECO:0000313" key="3">
    <source>
        <dbReference type="Proteomes" id="UP001218188"/>
    </source>
</evidence>
<feature type="compositionally biased region" description="Basic and acidic residues" evidence="1">
    <location>
        <begin position="1"/>
        <end position="20"/>
    </location>
</feature>
<feature type="compositionally biased region" description="Polar residues" evidence="1">
    <location>
        <begin position="58"/>
        <end position="68"/>
    </location>
</feature>
<feature type="compositionally biased region" description="Basic residues" evidence="1">
    <location>
        <begin position="21"/>
        <end position="31"/>
    </location>
</feature>
<evidence type="ECO:0000313" key="2">
    <source>
        <dbReference type="EMBL" id="KAJ7041101.1"/>
    </source>
</evidence>
<dbReference type="EMBL" id="JARJCM010000018">
    <property type="protein sequence ID" value="KAJ7041101.1"/>
    <property type="molecule type" value="Genomic_DNA"/>
</dbReference>
<dbReference type="Proteomes" id="UP001218188">
    <property type="component" value="Unassembled WGS sequence"/>
</dbReference>
<organism evidence="2 3">
    <name type="scientific">Mycena alexandri</name>
    <dbReference type="NCBI Taxonomy" id="1745969"/>
    <lineage>
        <taxon>Eukaryota</taxon>
        <taxon>Fungi</taxon>
        <taxon>Dikarya</taxon>
        <taxon>Basidiomycota</taxon>
        <taxon>Agaricomycotina</taxon>
        <taxon>Agaricomycetes</taxon>
        <taxon>Agaricomycetidae</taxon>
        <taxon>Agaricales</taxon>
        <taxon>Marasmiineae</taxon>
        <taxon>Mycenaceae</taxon>
        <taxon>Mycena</taxon>
    </lineage>
</organism>
<reference evidence="2" key="1">
    <citation type="submission" date="2023-03" db="EMBL/GenBank/DDBJ databases">
        <title>Massive genome expansion in bonnet fungi (Mycena s.s.) driven by repeated elements and novel gene families across ecological guilds.</title>
        <authorList>
            <consortium name="Lawrence Berkeley National Laboratory"/>
            <person name="Harder C.B."/>
            <person name="Miyauchi S."/>
            <person name="Viragh M."/>
            <person name="Kuo A."/>
            <person name="Thoen E."/>
            <person name="Andreopoulos B."/>
            <person name="Lu D."/>
            <person name="Skrede I."/>
            <person name="Drula E."/>
            <person name="Henrissat B."/>
            <person name="Morin E."/>
            <person name="Kohler A."/>
            <person name="Barry K."/>
            <person name="LaButti K."/>
            <person name="Morin E."/>
            <person name="Salamov A."/>
            <person name="Lipzen A."/>
            <person name="Mereny Z."/>
            <person name="Hegedus B."/>
            <person name="Baldrian P."/>
            <person name="Stursova M."/>
            <person name="Weitz H."/>
            <person name="Taylor A."/>
            <person name="Grigoriev I.V."/>
            <person name="Nagy L.G."/>
            <person name="Martin F."/>
            <person name="Kauserud H."/>
        </authorList>
    </citation>
    <scope>NUCLEOTIDE SEQUENCE</scope>
    <source>
        <strain evidence="2">CBHHK200</strain>
    </source>
</reference>
<feature type="region of interest" description="Disordered" evidence="1">
    <location>
        <begin position="1"/>
        <end position="75"/>
    </location>
</feature>
<sequence>MRQKKREWQSDAAKTKEEKAKKAKTKERKNKSAPTSWAWAPSHAREKTRTDGALNDASGRTKTKSPQASDVRAQRCGDHVRITKKVPSIKQGRQIKTHHPHRPLRALENGVARVIRSIFSSQSYSSKRAAVIVRVGAPTPPTPTQWVVPTRARLT</sequence>
<proteinExistence type="predicted"/>
<comment type="caution">
    <text evidence="2">The sequence shown here is derived from an EMBL/GenBank/DDBJ whole genome shotgun (WGS) entry which is preliminary data.</text>
</comment>
<protein>
    <submittedName>
        <fullName evidence="2">Uncharacterized protein</fullName>
    </submittedName>
</protein>